<organism evidence="2 3">
    <name type="scientific">Microbacterium aurum</name>
    <dbReference type="NCBI Taxonomy" id="36805"/>
    <lineage>
        <taxon>Bacteria</taxon>
        <taxon>Bacillati</taxon>
        <taxon>Actinomycetota</taxon>
        <taxon>Actinomycetes</taxon>
        <taxon>Micrococcales</taxon>
        <taxon>Microbacteriaceae</taxon>
        <taxon>Microbacterium</taxon>
    </lineage>
</organism>
<feature type="domain" description="IrrE N-terminal-like" evidence="1">
    <location>
        <begin position="14"/>
        <end position="138"/>
    </location>
</feature>
<protein>
    <recommendedName>
        <fullName evidence="1">IrrE N-terminal-like domain-containing protein</fullName>
    </recommendedName>
</protein>
<proteinExistence type="predicted"/>
<dbReference type="AlphaFoldDB" id="A0A1P8U6J6"/>
<dbReference type="InterPro" id="IPR010359">
    <property type="entry name" value="IrrE_HExxH"/>
</dbReference>
<evidence type="ECO:0000259" key="1">
    <source>
        <dbReference type="Pfam" id="PF06114"/>
    </source>
</evidence>
<dbReference type="EMBL" id="CP018762">
    <property type="protein sequence ID" value="APZ33716.1"/>
    <property type="molecule type" value="Genomic_DNA"/>
</dbReference>
<dbReference type="Pfam" id="PF06114">
    <property type="entry name" value="Peptidase_M78"/>
    <property type="match status" value="1"/>
</dbReference>
<reference evidence="2 3" key="1">
    <citation type="submission" date="2016-12" db="EMBL/GenBank/DDBJ databases">
        <title>Complete genome sequence of Microbacterium aurum KACC 15219.</title>
        <authorList>
            <person name="Jung Y."/>
            <person name="Shin J.-H."/>
            <person name="Lee Y.-J."/>
            <person name="Yi H."/>
            <person name="Bahn Y.-S."/>
            <person name="Kim J.F."/>
            <person name="Lee D.-W."/>
        </authorList>
    </citation>
    <scope>NUCLEOTIDE SEQUENCE [LARGE SCALE GENOMIC DNA]</scope>
    <source>
        <strain evidence="2 3">KACC 15219</strain>
    </source>
</reference>
<dbReference type="Gene3D" id="1.10.10.2910">
    <property type="match status" value="1"/>
</dbReference>
<keyword evidence="3" id="KW-1185">Reference proteome</keyword>
<dbReference type="KEGG" id="maur:BOH66_05135"/>
<accession>A0A1P8U6J6</accession>
<dbReference type="STRING" id="36805.BOH66_05135"/>
<sequence length="232" mass="25351">MRDVVYSATRMHGYTDWTERGPVIRLAISKTEGRRRMTLAHECAHLLLNPLLDPDTLDVSSGVAQALRHQSNQLLDAQGDIIHRAGERIGIERLCDLIAFELLLPRARARMTQVPDAGALFSLATEQHVSATLLVHQLNSAGHNLRFARTARLPSGGWMIVDVAGPTGPWRTAALLDERSSSVIESLRAQDDAHMEVVLDLAEPSPASAWTASVVRRRQSAFALTGRGTASP</sequence>
<name>A0A1P8U6J6_9MICO</name>
<dbReference type="Proteomes" id="UP000187185">
    <property type="component" value="Chromosome"/>
</dbReference>
<evidence type="ECO:0000313" key="3">
    <source>
        <dbReference type="Proteomes" id="UP000187185"/>
    </source>
</evidence>
<evidence type="ECO:0000313" key="2">
    <source>
        <dbReference type="EMBL" id="APZ33716.1"/>
    </source>
</evidence>
<gene>
    <name evidence="2" type="ORF">BOH66_05135</name>
</gene>